<evidence type="ECO:0000256" key="1">
    <source>
        <dbReference type="ARBA" id="ARBA00004167"/>
    </source>
</evidence>
<dbReference type="GO" id="GO:0005509">
    <property type="term" value="F:calcium ion binding"/>
    <property type="evidence" value="ECO:0007669"/>
    <property type="project" value="InterPro"/>
</dbReference>
<dbReference type="CDD" id="cd22265">
    <property type="entry name" value="UDM1_RNF168"/>
    <property type="match status" value="1"/>
</dbReference>
<dbReference type="STRING" id="933852.A0A0C2XK71"/>
<dbReference type="PANTHER" id="PTHR12883:SF0">
    <property type="entry name" value="PAT COMPLEX SUBUNIT CCDC47"/>
    <property type="match status" value="1"/>
</dbReference>
<evidence type="ECO:0000256" key="3">
    <source>
        <dbReference type="ARBA" id="ARBA00022989"/>
    </source>
</evidence>
<evidence type="ECO:0000313" key="9">
    <source>
        <dbReference type="Proteomes" id="UP000054097"/>
    </source>
</evidence>
<gene>
    <name evidence="8" type="ORF">M408DRAFT_328717</name>
</gene>
<feature type="compositionally biased region" description="Basic residues" evidence="5">
    <location>
        <begin position="389"/>
        <end position="402"/>
    </location>
</feature>
<proteinExistence type="predicted"/>
<keyword evidence="9" id="KW-1185">Reference proteome</keyword>
<reference evidence="9" key="2">
    <citation type="submission" date="2015-01" db="EMBL/GenBank/DDBJ databases">
        <title>Evolutionary Origins and Diversification of the Mycorrhizal Mutualists.</title>
        <authorList>
            <consortium name="DOE Joint Genome Institute"/>
            <consortium name="Mycorrhizal Genomics Consortium"/>
            <person name="Kohler A."/>
            <person name="Kuo A."/>
            <person name="Nagy L.G."/>
            <person name="Floudas D."/>
            <person name="Copeland A."/>
            <person name="Barry K.W."/>
            <person name="Cichocki N."/>
            <person name="Veneault-Fourrey C."/>
            <person name="LaButti K."/>
            <person name="Lindquist E.A."/>
            <person name="Lipzen A."/>
            <person name="Lundell T."/>
            <person name="Morin E."/>
            <person name="Murat C."/>
            <person name="Riley R."/>
            <person name="Ohm R."/>
            <person name="Sun H."/>
            <person name="Tunlid A."/>
            <person name="Henrissat B."/>
            <person name="Grigoriev I.V."/>
            <person name="Hibbett D.S."/>
            <person name="Martin F."/>
        </authorList>
    </citation>
    <scope>NUCLEOTIDE SEQUENCE [LARGE SCALE GENOMIC DNA]</scope>
    <source>
        <strain evidence="9">MAFF 305830</strain>
    </source>
</reference>
<evidence type="ECO:0000256" key="6">
    <source>
        <dbReference type="SAM" id="Phobius"/>
    </source>
</evidence>
<dbReference type="AlphaFoldDB" id="A0A0C2XK71"/>
<organism evidence="8 9">
    <name type="scientific">Serendipita vermifera MAFF 305830</name>
    <dbReference type="NCBI Taxonomy" id="933852"/>
    <lineage>
        <taxon>Eukaryota</taxon>
        <taxon>Fungi</taxon>
        <taxon>Dikarya</taxon>
        <taxon>Basidiomycota</taxon>
        <taxon>Agaricomycotina</taxon>
        <taxon>Agaricomycetes</taxon>
        <taxon>Sebacinales</taxon>
        <taxon>Serendipitaceae</taxon>
        <taxon>Serendipita</taxon>
    </lineage>
</organism>
<dbReference type="GO" id="GO:0005783">
    <property type="term" value="C:endoplasmic reticulum"/>
    <property type="evidence" value="ECO:0007669"/>
    <property type="project" value="InterPro"/>
</dbReference>
<dbReference type="GO" id="GO:0016020">
    <property type="term" value="C:membrane"/>
    <property type="evidence" value="ECO:0007669"/>
    <property type="project" value="UniProtKB-SubCell"/>
</dbReference>
<keyword evidence="2 6" id="KW-0812">Transmembrane</keyword>
<keyword evidence="7" id="KW-0732">Signal</keyword>
<evidence type="ECO:0000256" key="7">
    <source>
        <dbReference type="SAM" id="SignalP"/>
    </source>
</evidence>
<evidence type="ECO:0008006" key="10">
    <source>
        <dbReference type="Google" id="ProtNLM"/>
    </source>
</evidence>
<feature type="compositionally biased region" description="Basic and acidic residues" evidence="5">
    <location>
        <begin position="347"/>
        <end position="388"/>
    </location>
</feature>
<dbReference type="HOGENOM" id="CLU_042570_1_0_1"/>
<accession>A0A0C2XK71</accession>
<feature type="signal peptide" evidence="7">
    <location>
        <begin position="1"/>
        <end position="22"/>
    </location>
</feature>
<evidence type="ECO:0000313" key="8">
    <source>
        <dbReference type="EMBL" id="KIM29452.1"/>
    </source>
</evidence>
<keyword evidence="3 6" id="KW-1133">Transmembrane helix</keyword>
<dbReference type="PANTHER" id="PTHR12883">
    <property type="entry name" value="ADIPOCYTE-SPECIFIC PROTEIN 4-RELATED"/>
    <property type="match status" value="1"/>
</dbReference>
<reference evidence="8 9" key="1">
    <citation type="submission" date="2014-04" db="EMBL/GenBank/DDBJ databases">
        <authorList>
            <consortium name="DOE Joint Genome Institute"/>
            <person name="Kuo A."/>
            <person name="Zuccaro A."/>
            <person name="Kohler A."/>
            <person name="Nagy L.G."/>
            <person name="Floudas D."/>
            <person name="Copeland A."/>
            <person name="Barry K.W."/>
            <person name="Cichocki N."/>
            <person name="Veneault-Fourrey C."/>
            <person name="LaButti K."/>
            <person name="Lindquist E.A."/>
            <person name="Lipzen A."/>
            <person name="Lundell T."/>
            <person name="Morin E."/>
            <person name="Murat C."/>
            <person name="Sun H."/>
            <person name="Tunlid A."/>
            <person name="Henrissat B."/>
            <person name="Grigoriev I.V."/>
            <person name="Hibbett D.S."/>
            <person name="Martin F."/>
            <person name="Nordberg H.P."/>
            <person name="Cantor M.N."/>
            <person name="Hua S.X."/>
        </authorList>
    </citation>
    <scope>NUCLEOTIDE SEQUENCE [LARGE SCALE GENOMIC DNA]</scope>
    <source>
        <strain evidence="8 9">MAFF 305830</strain>
    </source>
</reference>
<feature type="transmembrane region" description="Helical" evidence="6">
    <location>
        <begin position="69"/>
        <end position="88"/>
    </location>
</feature>
<keyword evidence="4 6" id="KW-0472">Membrane</keyword>
<dbReference type="Pfam" id="PF07946">
    <property type="entry name" value="CCDC47"/>
    <property type="match status" value="1"/>
</dbReference>
<evidence type="ECO:0000256" key="4">
    <source>
        <dbReference type="ARBA" id="ARBA00023136"/>
    </source>
</evidence>
<dbReference type="OrthoDB" id="10039147at2759"/>
<feature type="region of interest" description="Disordered" evidence="5">
    <location>
        <begin position="347"/>
        <end position="402"/>
    </location>
</feature>
<name>A0A0C2XK71_SERVB</name>
<sequence>MPKIQQISVLALALGFLPLIHAQDVPSVLQTALKVFMPAPVEFPQEEYDGFEIRYNRFVFRPAMFQTEAYIVGFILAYTGIYFIMSYYNTYQAKLWISTQKSVLTPQFSSPGEPEMLMTDGASDMFLFSTGRRNVQSLHTVFTFIPRHDLVQLVFTYGWTLYDLRYTPDNDVTLDFKLGTKGGSQTGVGPSCVWAVVEKDELKNIKTNRWDLTMAKAHDNALVPKTCVVMTEVADVTDALLKNSAAAPLLAAFNDPKIMKYFKSLSVTDLPSFRPTSPIKPDQKERHVILSFKLPSSSSAMHDTTPLVKAVFGFIDALESGKVTLRPETTRKLKTARDELEKELVKDATEEKVKEAEESKRAAKRRAEEERIAKLSAEQQRKIREKEKKRSMKKATTKVRMG</sequence>
<dbReference type="GO" id="GO:0032469">
    <property type="term" value="P:endoplasmic reticulum calcium ion homeostasis"/>
    <property type="evidence" value="ECO:0007669"/>
    <property type="project" value="InterPro"/>
</dbReference>
<dbReference type="InterPro" id="IPR012879">
    <property type="entry name" value="CCDC47"/>
</dbReference>
<dbReference type="Proteomes" id="UP000054097">
    <property type="component" value="Unassembled WGS sequence"/>
</dbReference>
<evidence type="ECO:0000256" key="2">
    <source>
        <dbReference type="ARBA" id="ARBA00022692"/>
    </source>
</evidence>
<dbReference type="EMBL" id="KN824288">
    <property type="protein sequence ID" value="KIM29452.1"/>
    <property type="molecule type" value="Genomic_DNA"/>
</dbReference>
<evidence type="ECO:0000256" key="5">
    <source>
        <dbReference type="SAM" id="MobiDB-lite"/>
    </source>
</evidence>
<protein>
    <recommendedName>
        <fullName evidence="10">DUF1682-domain-containing protein</fullName>
    </recommendedName>
</protein>
<feature type="chain" id="PRO_5002170871" description="DUF1682-domain-containing protein" evidence="7">
    <location>
        <begin position="23"/>
        <end position="402"/>
    </location>
</feature>
<comment type="subcellular location">
    <subcellularLocation>
        <location evidence="1">Membrane</location>
        <topology evidence="1">Single-pass membrane protein</topology>
    </subcellularLocation>
</comment>